<proteinExistence type="predicted"/>
<dbReference type="Proteomes" id="UP000203261">
    <property type="component" value="Segment"/>
</dbReference>
<dbReference type="KEGG" id="vg:29125390"/>
<protein>
    <submittedName>
        <fullName evidence="1">Uncharacterized protein</fullName>
    </submittedName>
</protein>
<gene>
    <name evidence="1" type="ORF">SP15_220</name>
</gene>
<dbReference type="GeneID" id="29125390"/>
<dbReference type="RefSeq" id="YP_009302610.1">
    <property type="nucleotide sequence ID" value="NC_031245.1"/>
</dbReference>
<sequence length="179" mass="20736">MHKNSISCCNSDCRKEIAVGDTYLGTNYGDVCSFECYLSIAKWVVGDFNDWEVHEAPPEPKIILIPLYYVMEEGFKESALRVARQHYPEIEQGGLEWVWTEIETENLYARWILTPNWDHLDPKSVLKMLLEKPKSELIMKGQPITLLNGANFVTYDHTEYRDSNYIASVVLTIVRDEKL</sequence>
<accession>A0A127AZ13</accession>
<keyword evidence="2" id="KW-1185">Reference proteome</keyword>
<reference evidence="1 2" key="1">
    <citation type="submission" date="2015-08" db="EMBL/GenBank/DDBJ databases">
        <authorList>
            <person name="Babu N.S."/>
            <person name="Beckwith C.J."/>
            <person name="Beseler K.G."/>
            <person name="Brison A."/>
            <person name="Carone J.V."/>
            <person name="Caskin T.P."/>
            <person name="Diamond M."/>
            <person name="Durham M.E."/>
            <person name="Foxe J.M."/>
            <person name="Go M."/>
            <person name="Henderson B.A."/>
            <person name="Jones I.B."/>
            <person name="McGettigan J.A."/>
            <person name="Micheletti S.J."/>
            <person name="Nasrallah M.E."/>
            <person name="Ortiz D."/>
            <person name="Piller C.R."/>
            <person name="Privatt S.R."/>
            <person name="Schneider S.L."/>
            <person name="Sharp S."/>
            <person name="Smith T.C."/>
            <person name="Stanton J.D."/>
            <person name="Ullery H.E."/>
            <person name="Wilson R.J."/>
            <person name="Serrano M.G."/>
            <person name="Buck G."/>
            <person name="Lee V."/>
            <person name="Wang Y."/>
            <person name="Carvalho R."/>
            <person name="Voegtly L."/>
            <person name="Shi R."/>
            <person name="Duckworth R."/>
            <person name="Johnson A."/>
            <person name="Loviza R."/>
            <person name="Walstead R."/>
            <person name="Shah Z."/>
            <person name="Kiflezghi M."/>
            <person name="Wade K."/>
            <person name="Ball S.L."/>
            <person name="Bradley K.W."/>
            <person name="Asai D.J."/>
            <person name="Bowman C.A."/>
            <person name="Russell D.A."/>
            <person name="Pope W.H."/>
            <person name="Jacobs-Sera D."/>
            <person name="Hendrix R.W."/>
            <person name="Hatfull G.F."/>
        </authorList>
    </citation>
    <scope>NUCLEOTIDE SEQUENCE [LARGE SCALE GENOMIC DNA]</scope>
</reference>
<organism evidence="1 2">
    <name type="scientific">Bacillus phage SP-15</name>
    <dbReference type="NCBI Taxonomy" id="1792032"/>
    <lineage>
        <taxon>Viruses</taxon>
        <taxon>Duplodnaviria</taxon>
        <taxon>Heunggongvirae</taxon>
        <taxon>Uroviricota</taxon>
        <taxon>Caudoviricetes</taxon>
        <taxon>Thornevirus</taxon>
        <taxon>Thornevirus SP15</taxon>
    </lineage>
</organism>
<dbReference type="EMBL" id="KT624200">
    <property type="protein sequence ID" value="AMM45021.1"/>
    <property type="molecule type" value="Genomic_DNA"/>
</dbReference>
<evidence type="ECO:0000313" key="1">
    <source>
        <dbReference type="EMBL" id="AMM45021.1"/>
    </source>
</evidence>
<evidence type="ECO:0000313" key="2">
    <source>
        <dbReference type="Proteomes" id="UP000203261"/>
    </source>
</evidence>
<name>A0A127AZ13_9CAUD</name>